<dbReference type="PANTHER" id="PTHR33710:SF62">
    <property type="entry name" value="DUF4283 DOMAIN PROTEIN"/>
    <property type="match status" value="1"/>
</dbReference>
<sequence>MAFKGIGLSGAYEIKWPLFVDKAMANGSQSSVARVCLEYDCRQPPVEQVWIVVQNRETGAVIRGYSQCVEFLRMPDYCSHYCHVGHSESVCLVMGNKPVKLGNNNAPPFGQSKLANKGTRVQIRELTTVLNDQNPSNEEPMSKIDKRKSIVLEEPPKQGKEWQVVRQSGKSGTKNSKGVKITLEESKDVVDQMKDWGRVSSSDCPALKVNEATMRNIKVLAILEPMAKEDRMEFFRRRLGFERVVSNCSQKIWLFHSHEVYCEVLVDHVQCLHVKINLPWFSNLLFVTIIYAKCTRLERKDLWTYLRSLSSDMEGPWLAGGDFNSIFSRYERLYGATLHHVSIEDFANTLLDCGLLDAGFEGNSFTWTNDHMLQRLDRVLYNREWAELFSSTKVQHLARDTSDHYPLLINYSMTSQRGPLAFYFLHAWTKHHTFMSFVERLWKFPIQTKGLKAFWLSKILPTIISDNQSGFVSGRIISDNILLAQELIGKLDYKARRGNVVLKLACGGVLRDYTSTLIFGFSANLGPTNSLKAKLLALQKVYFYAKLTIFLESG</sequence>
<dbReference type="AlphaFoldDB" id="A0A061FNV6"/>
<dbReference type="eggNOG" id="KOG1075">
    <property type="taxonomic scope" value="Eukaryota"/>
</dbReference>
<organism evidence="2 3">
    <name type="scientific">Theobroma cacao</name>
    <name type="common">Cacao</name>
    <name type="synonym">Cocoa</name>
    <dbReference type="NCBI Taxonomy" id="3641"/>
    <lineage>
        <taxon>Eukaryota</taxon>
        <taxon>Viridiplantae</taxon>
        <taxon>Streptophyta</taxon>
        <taxon>Embryophyta</taxon>
        <taxon>Tracheophyta</taxon>
        <taxon>Spermatophyta</taxon>
        <taxon>Magnoliopsida</taxon>
        <taxon>eudicotyledons</taxon>
        <taxon>Gunneridae</taxon>
        <taxon>Pentapetalae</taxon>
        <taxon>rosids</taxon>
        <taxon>malvids</taxon>
        <taxon>Malvales</taxon>
        <taxon>Malvaceae</taxon>
        <taxon>Byttnerioideae</taxon>
        <taxon>Theobroma</taxon>
    </lineage>
</organism>
<gene>
    <name evidence="2" type="ORF">TCM_043617</name>
</gene>
<keyword evidence="3" id="KW-1185">Reference proteome</keyword>
<dbReference type="InParanoid" id="A0A061FNV6"/>
<dbReference type="InterPro" id="IPR036691">
    <property type="entry name" value="Endo/exonu/phosph_ase_sf"/>
</dbReference>
<dbReference type="HOGENOM" id="CLU_475225_0_0_1"/>
<dbReference type="Gramene" id="EOY19015">
    <property type="protein sequence ID" value="EOY19015"/>
    <property type="gene ID" value="TCM_043617"/>
</dbReference>
<dbReference type="SUPFAM" id="SSF56219">
    <property type="entry name" value="DNase I-like"/>
    <property type="match status" value="1"/>
</dbReference>
<protein>
    <recommendedName>
        <fullName evidence="1">Endonuclease/exonuclease/phosphatase domain-containing protein</fullName>
    </recommendedName>
</protein>
<accession>A0A061FNV6</accession>
<dbReference type="EMBL" id="CM001888">
    <property type="protein sequence ID" value="EOY19015.1"/>
    <property type="molecule type" value="Genomic_DNA"/>
</dbReference>
<dbReference type="Gene3D" id="3.60.10.10">
    <property type="entry name" value="Endonuclease/exonuclease/phosphatase"/>
    <property type="match status" value="1"/>
</dbReference>
<dbReference type="PANTHER" id="PTHR33710">
    <property type="entry name" value="BNAC02G09200D PROTEIN"/>
    <property type="match status" value="1"/>
</dbReference>
<evidence type="ECO:0000313" key="3">
    <source>
        <dbReference type="Proteomes" id="UP000026915"/>
    </source>
</evidence>
<reference evidence="2 3" key="1">
    <citation type="journal article" date="2013" name="Genome Biol.">
        <title>The genome sequence of the most widely cultivated cacao type and its use to identify candidate genes regulating pod color.</title>
        <authorList>
            <person name="Motamayor J.C."/>
            <person name="Mockaitis K."/>
            <person name="Schmutz J."/>
            <person name="Haiminen N."/>
            <person name="Iii D.L."/>
            <person name="Cornejo O."/>
            <person name="Findley S.D."/>
            <person name="Zheng P."/>
            <person name="Utro F."/>
            <person name="Royaert S."/>
            <person name="Saski C."/>
            <person name="Jenkins J."/>
            <person name="Podicheti R."/>
            <person name="Zhao M."/>
            <person name="Scheffler B.E."/>
            <person name="Stack J.C."/>
            <person name="Feltus F.A."/>
            <person name="Mustiga G.M."/>
            <person name="Amores F."/>
            <person name="Phillips W."/>
            <person name="Marelli J.P."/>
            <person name="May G.D."/>
            <person name="Shapiro H."/>
            <person name="Ma J."/>
            <person name="Bustamante C.D."/>
            <person name="Schnell R.J."/>
            <person name="Main D."/>
            <person name="Gilbert D."/>
            <person name="Parida L."/>
            <person name="Kuhn D.N."/>
        </authorList>
    </citation>
    <scope>NUCLEOTIDE SEQUENCE [LARGE SCALE GENOMIC DNA]</scope>
    <source>
        <strain evidence="3">cv. Matina 1-6</strain>
    </source>
</reference>
<evidence type="ECO:0000259" key="1">
    <source>
        <dbReference type="Pfam" id="PF03372"/>
    </source>
</evidence>
<name>A0A061FNV6_THECC</name>
<dbReference type="Pfam" id="PF03372">
    <property type="entry name" value="Exo_endo_phos"/>
    <property type="match status" value="1"/>
</dbReference>
<feature type="domain" description="Endonuclease/exonuclease/phosphatase" evidence="1">
    <location>
        <begin position="291"/>
        <end position="404"/>
    </location>
</feature>
<dbReference type="InterPro" id="IPR005135">
    <property type="entry name" value="Endo/exonuclease/phosphatase"/>
</dbReference>
<proteinExistence type="predicted"/>
<dbReference type="GO" id="GO:0003824">
    <property type="term" value="F:catalytic activity"/>
    <property type="evidence" value="ECO:0007669"/>
    <property type="project" value="InterPro"/>
</dbReference>
<dbReference type="Proteomes" id="UP000026915">
    <property type="component" value="Chromosome 10"/>
</dbReference>
<evidence type="ECO:0000313" key="2">
    <source>
        <dbReference type="EMBL" id="EOY19015.1"/>
    </source>
</evidence>